<evidence type="ECO:0000256" key="2">
    <source>
        <dbReference type="ARBA" id="ARBA00022552"/>
    </source>
</evidence>
<dbReference type="EC" id="2.1.1.-" evidence="4"/>
<dbReference type="Gene3D" id="3.40.50.150">
    <property type="entry name" value="Vaccinia Virus protein VP39"/>
    <property type="match status" value="1"/>
</dbReference>
<dbReference type="Pfam" id="PF02527">
    <property type="entry name" value="GidB"/>
    <property type="match status" value="1"/>
</dbReference>
<dbReference type="PANTHER" id="PTHR31760:SF0">
    <property type="entry name" value="S-ADENOSYL-L-METHIONINE-DEPENDENT METHYLTRANSFERASES SUPERFAMILY PROTEIN"/>
    <property type="match status" value="1"/>
</dbReference>
<dbReference type="HAMAP" id="MF_00074">
    <property type="entry name" value="16SrRNA_methyltr_G"/>
    <property type="match status" value="1"/>
</dbReference>
<protein>
    <submittedName>
        <fullName evidence="4">Ribosomal RNA small subunit methyltransferase G</fullName>
        <ecNumber evidence="4">2.1.1.-</ecNumber>
    </submittedName>
</protein>
<organism evidence="4">
    <name type="scientific">mine drainage metagenome</name>
    <dbReference type="NCBI Taxonomy" id="410659"/>
    <lineage>
        <taxon>unclassified sequences</taxon>
        <taxon>metagenomes</taxon>
        <taxon>ecological metagenomes</taxon>
    </lineage>
</organism>
<sequence>MSRVEDSAVRGFFGDSYAAVARFAELLADQGVLRGLIGPREAPILWERHLLNSAAVVPLLPISGRVIDIGSGAGLPGIVIAAMRPRLDVVLVESMERRTDWLSEVVAELELTNTTVRRARAEDLHGTVTADVVTARAVAPLERLVQWAMPLLGAGGTLLAIKGRSALAEVETAAPTIRTLGGAPAEVLHSTTVEGVDDTTIVRIVRETVRGPRRRGA</sequence>
<gene>
    <name evidence="4" type="primary">rsmG_8</name>
    <name evidence="4" type="ORF">GALL_260210</name>
</gene>
<dbReference type="GO" id="GO:0005829">
    <property type="term" value="C:cytosol"/>
    <property type="evidence" value="ECO:0007669"/>
    <property type="project" value="TreeGrafter"/>
</dbReference>
<evidence type="ECO:0000256" key="3">
    <source>
        <dbReference type="ARBA" id="ARBA00022679"/>
    </source>
</evidence>
<dbReference type="SUPFAM" id="SSF53335">
    <property type="entry name" value="S-adenosyl-L-methionine-dependent methyltransferases"/>
    <property type="match status" value="1"/>
</dbReference>
<proteinExistence type="inferred from homology"/>
<name>A0A1J5RVD4_9ZZZZ</name>
<keyword evidence="2" id="KW-0698">rRNA processing</keyword>
<dbReference type="PANTHER" id="PTHR31760">
    <property type="entry name" value="S-ADENOSYL-L-METHIONINE-DEPENDENT METHYLTRANSFERASES SUPERFAMILY PROTEIN"/>
    <property type="match status" value="1"/>
</dbReference>
<comment type="caution">
    <text evidence="4">The sequence shown here is derived from an EMBL/GenBank/DDBJ whole genome shotgun (WGS) entry which is preliminary data.</text>
</comment>
<dbReference type="PIRSF" id="PIRSF003078">
    <property type="entry name" value="GidB"/>
    <property type="match status" value="1"/>
</dbReference>
<reference evidence="4" key="1">
    <citation type="submission" date="2016-10" db="EMBL/GenBank/DDBJ databases">
        <title>Sequence of Gallionella enrichment culture.</title>
        <authorList>
            <person name="Poehlein A."/>
            <person name="Muehling M."/>
            <person name="Daniel R."/>
        </authorList>
    </citation>
    <scope>NUCLEOTIDE SEQUENCE</scope>
</reference>
<keyword evidence="4" id="KW-0489">Methyltransferase</keyword>
<dbReference type="InterPro" id="IPR029063">
    <property type="entry name" value="SAM-dependent_MTases_sf"/>
</dbReference>
<keyword evidence="1" id="KW-0963">Cytoplasm</keyword>
<dbReference type="AlphaFoldDB" id="A0A1J5RVD4"/>
<accession>A0A1J5RVD4</accession>
<keyword evidence="3 4" id="KW-0808">Transferase</keyword>
<evidence type="ECO:0000256" key="1">
    <source>
        <dbReference type="ARBA" id="ARBA00022490"/>
    </source>
</evidence>
<dbReference type="NCBIfam" id="TIGR00138">
    <property type="entry name" value="rsmG_gidB"/>
    <property type="match status" value="1"/>
</dbReference>
<evidence type="ECO:0000313" key="4">
    <source>
        <dbReference type="EMBL" id="OIQ92029.1"/>
    </source>
</evidence>
<dbReference type="InterPro" id="IPR003682">
    <property type="entry name" value="rRNA_ssu_MeTfrase_G"/>
</dbReference>
<dbReference type="GO" id="GO:0070043">
    <property type="term" value="F:rRNA (guanine-N7-)-methyltransferase activity"/>
    <property type="evidence" value="ECO:0007669"/>
    <property type="project" value="TreeGrafter"/>
</dbReference>
<dbReference type="EMBL" id="MLJW01000242">
    <property type="protein sequence ID" value="OIQ92029.1"/>
    <property type="molecule type" value="Genomic_DNA"/>
</dbReference>